<gene>
    <name evidence="1" type="ORF">PGRAT_23910</name>
</gene>
<accession>A0A089NMR9</accession>
<proteinExistence type="predicted"/>
<dbReference type="EMBL" id="CP009287">
    <property type="protein sequence ID" value="AIQ70344.1"/>
    <property type="molecule type" value="Genomic_DNA"/>
</dbReference>
<evidence type="ECO:0000313" key="1">
    <source>
        <dbReference type="EMBL" id="AIQ70344.1"/>
    </source>
</evidence>
<sequence length="86" mass="10457">MSWYEEPMIFDTLREADEWIGSEAYNKIGYEFDGYITLDAKLAYSLVYQLIRNKKFRESAEVYADERFIHNTNYYFVWINKENSKN</sequence>
<dbReference type="eggNOG" id="ENOG502ZHE8">
    <property type="taxonomic scope" value="Bacteria"/>
</dbReference>
<organism evidence="1 2">
    <name type="scientific">Paenibacillus graminis</name>
    <dbReference type="NCBI Taxonomy" id="189425"/>
    <lineage>
        <taxon>Bacteria</taxon>
        <taxon>Bacillati</taxon>
        <taxon>Bacillota</taxon>
        <taxon>Bacilli</taxon>
        <taxon>Bacillales</taxon>
        <taxon>Paenibacillaceae</taxon>
        <taxon>Paenibacillus</taxon>
    </lineage>
</organism>
<evidence type="ECO:0000313" key="2">
    <source>
        <dbReference type="Proteomes" id="UP000029500"/>
    </source>
</evidence>
<reference evidence="1 2" key="1">
    <citation type="submission" date="2014-08" db="EMBL/GenBank/DDBJ databases">
        <title>Comparative genomics of the Paenibacillus odorifer group.</title>
        <authorList>
            <person name="den Bakker H.C."/>
            <person name="Tsai Y.-C."/>
            <person name="Martin N."/>
            <person name="Korlach J."/>
            <person name="Wiedmann M."/>
        </authorList>
    </citation>
    <scope>NUCLEOTIDE SEQUENCE [LARGE SCALE GENOMIC DNA]</scope>
    <source>
        <strain evidence="1 2">DSM 15220</strain>
    </source>
</reference>
<dbReference type="KEGG" id="pgm:PGRAT_23910"/>
<protein>
    <submittedName>
        <fullName evidence="1">Uncharacterized protein</fullName>
    </submittedName>
</protein>
<dbReference type="Proteomes" id="UP000029500">
    <property type="component" value="Chromosome"/>
</dbReference>
<keyword evidence="2" id="KW-1185">Reference proteome</keyword>
<dbReference type="AlphaFoldDB" id="A0A089NMR9"/>
<name>A0A089NMR9_9BACL</name>
<dbReference type="HOGENOM" id="CLU_168954_0_0_9"/>